<name>A0AA39U6H8_ARMTA</name>
<evidence type="ECO:0000313" key="2">
    <source>
        <dbReference type="EMBL" id="KAK0467940.1"/>
    </source>
</evidence>
<dbReference type="RefSeq" id="XP_060338215.1">
    <property type="nucleotide sequence ID" value="XM_060471095.1"/>
</dbReference>
<feature type="region of interest" description="Disordered" evidence="1">
    <location>
        <begin position="257"/>
        <end position="279"/>
    </location>
</feature>
<dbReference type="AlphaFoldDB" id="A0AA39U6H8"/>
<feature type="compositionally biased region" description="Polar residues" evidence="1">
    <location>
        <begin position="404"/>
        <end position="415"/>
    </location>
</feature>
<protein>
    <submittedName>
        <fullName evidence="2">Uncharacterized protein</fullName>
    </submittedName>
</protein>
<feature type="compositionally biased region" description="Basic and acidic residues" evidence="1">
    <location>
        <begin position="388"/>
        <end position="403"/>
    </location>
</feature>
<organism evidence="2 3">
    <name type="scientific">Armillaria tabescens</name>
    <name type="common">Ringless honey mushroom</name>
    <name type="synonym">Agaricus tabescens</name>
    <dbReference type="NCBI Taxonomy" id="1929756"/>
    <lineage>
        <taxon>Eukaryota</taxon>
        <taxon>Fungi</taxon>
        <taxon>Dikarya</taxon>
        <taxon>Basidiomycota</taxon>
        <taxon>Agaricomycotina</taxon>
        <taxon>Agaricomycetes</taxon>
        <taxon>Agaricomycetidae</taxon>
        <taxon>Agaricales</taxon>
        <taxon>Marasmiineae</taxon>
        <taxon>Physalacriaceae</taxon>
        <taxon>Desarmillaria</taxon>
    </lineage>
</organism>
<feature type="region of interest" description="Disordered" evidence="1">
    <location>
        <begin position="120"/>
        <end position="179"/>
    </location>
</feature>
<feature type="compositionally biased region" description="Polar residues" evidence="1">
    <location>
        <begin position="1"/>
        <end position="13"/>
    </location>
</feature>
<dbReference type="Proteomes" id="UP001175211">
    <property type="component" value="Unassembled WGS sequence"/>
</dbReference>
<reference evidence="2" key="1">
    <citation type="submission" date="2023-06" db="EMBL/GenBank/DDBJ databases">
        <authorList>
            <consortium name="Lawrence Berkeley National Laboratory"/>
            <person name="Ahrendt S."/>
            <person name="Sahu N."/>
            <person name="Indic B."/>
            <person name="Wong-Bajracharya J."/>
            <person name="Merenyi Z."/>
            <person name="Ke H.-M."/>
            <person name="Monk M."/>
            <person name="Kocsube S."/>
            <person name="Drula E."/>
            <person name="Lipzen A."/>
            <person name="Balint B."/>
            <person name="Henrissat B."/>
            <person name="Andreopoulos B."/>
            <person name="Martin F.M."/>
            <person name="Harder C.B."/>
            <person name="Rigling D."/>
            <person name="Ford K.L."/>
            <person name="Foster G.D."/>
            <person name="Pangilinan J."/>
            <person name="Papanicolaou A."/>
            <person name="Barry K."/>
            <person name="LaButti K."/>
            <person name="Viragh M."/>
            <person name="Koriabine M."/>
            <person name="Yan M."/>
            <person name="Riley R."/>
            <person name="Champramary S."/>
            <person name="Plett K.L."/>
            <person name="Tsai I.J."/>
            <person name="Slot J."/>
            <person name="Sipos G."/>
            <person name="Plett J."/>
            <person name="Nagy L.G."/>
            <person name="Grigoriev I.V."/>
        </authorList>
    </citation>
    <scope>NUCLEOTIDE SEQUENCE</scope>
    <source>
        <strain evidence="2">CCBAS 213</strain>
    </source>
</reference>
<dbReference type="EMBL" id="JAUEPS010000002">
    <property type="protein sequence ID" value="KAK0467940.1"/>
    <property type="molecule type" value="Genomic_DNA"/>
</dbReference>
<sequence>MSPTTSNTPLTARSDTKAQRKAPPAKKPQLSPIAVAPASTQKKVSRRSSKPIINWLQRKLAGTVRSKREAPKTRNAIPLRGVSNRVVSSPLPSPATNGGGMDHIGSNRQTISLIEDSVDVASQSNEDLDSTSDQSSVSRRDSGRDSMWSPASALEADEDASMRPLPPSSPPSPSIAASTKPTTLLSIDLHGNGMAHIAQAPVTPTSYRHHARNSSTATNPTLLTSAASITFSALPPSSTSLRNSSTQTNFSIPSVQAPLHTTHHPRNNPRPSSPPLDNASVLTLASSAYANTGFLRSPPSALGDSVSHYGSIDVESRSEFVLGDDVDERDVDASVRALRPRSSRRGSWESEVSKWSARIHVGTPSLVRDRSLWTANSVRTGAFSADVDYEKSEEVDTEVEKTLDQSADATSSTTGVDVDAANVASPSVVSDTSEPTPKTVSQGIEITLAPSPSTVPAETIVLQAAKATTAEEVKAAASANQEQVANMPKQEIDNNETKRVVDTEPQVVEDKNLEAEETLVTAPKEAAHQVAPVSEKEINPLTVETAK</sequence>
<proteinExistence type="predicted"/>
<dbReference type="GeneID" id="85354643"/>
<feature type="region of interest" description="Disordered" evidence="1">
    <location>
        <begin position="388"/>
        <end position="419"/>
    </location>
</feature>
<evidence type="ECO:0000256" key="1">
    <source>
        <dbReference type="SAM" id="MobiDB-lite"/>
    </source>
</evidence>
<accession>A0AA39U6H8</accession>
<keyword evidence="3" id="KW-1185">Reference proteome</keyword>
<feature type="compositionally biased region" description="Basic and acidic residues" evidence="1">
    <location>
        <begin position="490"/>
        <end position="506"/>
    </location>
</feature>
<feature type="compositionally biased region" description="Pro residues" evidence="1">
    <location>
        <begin position="164"/>
        <end position="173"/>
    </location>
</feature>
<evidence type="ECO:0000313" key="3">
    <source>
        <dbReference type="Proteomes" id="UP001175211"/>
    </source>
</evidence>
<gene>
    <name evidence="2" type="ORF">EV420DRAFT_1502030</name>
</gene>
<feature type="region of interest" description="Disordered" evidence="1">
    <location>
        <begin position="1"/>
        <end position="106"/>
    </location>
</feature>
<feature type="region of interest" description="Disordered" evidence="1">
    <location>
        <begin position="524"/>
        <end position="547"/>
    </location>
</feature>
<feature type="region of interest" description="Disordered" evidence="1">
    <location>
        <begin position="477"/>
        <end position="506"/>
    </location>
</feature>
<comment type="caution">
    <text evidence="2">The sequence shown here is derived from an EMBL/GenBank/DDBJ whole genome shotgun (WGS) entry which is preliminary data.</text>
</comment>